<reference evidence="1 2" key="1">
    <citation type="journal article" date="2016" name="PLoS ONE">
        <title>Complete Genome Sequence and Comparative Genomics of a Novel Myxobacterium Myxococcus hansupus.</title>
        <authorList>
            <person name="Sharma G."/>
            <person name="Narwani T."/>
            <person name="Subramanian S."/>
        </authorList>
    </citation>
    <scope>NUCLEOTIDE SEQUENCE [LARGE SCALE GENOMIC DNA]</scope>
    <source>
        <strain evidence="2">mixupus</strain>
    </source>
</reference>
<organism evidence="1 2">
    <name type="scientific">Pseudomyxococcus hansupus</name>
    <dbReference type="NCBI Taxonomy" id="1297742"/>
    <lineage>
        <taxon>Bacteria</taxon>
        <taxon>Pseudomonadati</taxon>
        <taxon>Myxococcota</taxon>
        <taxon>Myxococcia</taxon>
        <taxon>Myxococcales</taxon>
        <taxon>Cystobacterineae</taxon>
        <taxon>Myxococcaceae</taxon>
        <taxon>Pseudomyxococcus</taxon>
    </lineage>
</organism>
<evidence type="ECO:0000313" key="1">
    <source>
        <dbReference type="EMBL" id="AKQ69486.1"/>
    </source>
</evidence>
<gene>
    <name evidence="1" type="ORF">A176_006398</name>
</gene>
<accession>A0A0H4X1G2</accession>
<dbReference type="Proteomes" id="UP000009026">
    <property type="component" value="Chromosome"/>
</dbReference>
<evidence type="ECO:0000313" key="2">
    <source>
        <dbReference type="Proteomes" id="UP000009026"/>
    </source>
</evidence>
<protein>
    <submittedName>
        <fullName evidence="1">Uncharacterized protein</fullName>
    </submittedName>
</protein>
<dbReference type="KEGG" id="mym:A176_006398"/>
<proteinExistence type="predicted"/>
<keyword evidence="2" id="KW-1185">Reference proteome</keyword>
<sequence>MNLEQLREHPFFPFLAFRENDLEFLLLEMFWAEFFRDCLEKPEHVKDWESLFPAERDGVPILVVANASRNRAVRIHLRLNAGDKPLFPPGAPQMHGEYFLPLDLWLDEVRDSTGTTAYPSVVISTDMSLSALAMTRKVLNQFCLEEDPQGPTRAWIDQYYEALDANGYPGK</sequence>
<dbReference type="PATRIC" id="fig|1297742.4.peg.6486"/>
<dbReference type="OrthoDB" id="7107916at2"/>
<dbReference type="AlphaFoldDB" id="A0A0H4X1G2"/>
<dbReference type="RefSeq" id="WP_002636047.1">
    <property type="nucleotide sequence ID" value="NZ_CP012109.1"/>
</dbReference>
<name>A0A0H4X1G2_9BACT</name>
<dbReference type="EMBL" id="CP012109">
    <property type="protein sequence ID" value="AKQ69486.1"/>
    <property type="molecule type" value="Genomic_DNA"/>
</dbReference>